<proteinExistence type="predicted"/>
<evidence type="ECO:0000313" key="4">
    <source>
        <dbReference type="Proteomes" id="UP000235916"/>
    </source>
</evidence>
<feature type="chain" id="PRO_5018232153" description="Ice-binding protein C-terminal domain-containing protein" evidence="1">
    <location>
        <begin position="22"/>
        <end position="207"/>
    </location>
</feature>
<dbReference type="Proteomes" id="UP000235916">
    <property type="component" value="Unassembled WGS sequence"/>
</dbReference>
<dbReference type="Pfam" id="PF07589">
    <property type="entry name" value="PEP-CTERM"/>
    <property type="match status" value="1"/>
</dbReference>
<gene>
    <name evidence="3" type="ORF">C1O66_18700</name>
</gene>
<sequence>MNFRLLALSALLGLSSAASLAAPVTTVDFSDFSANTLRKAVKSVTEEGFTVSNDCANIKSGRKPLETCLMSDASGRGNKRNVFAYNVFNASTTTLAREDGHSFNFESIDLDEYLNLPSSVFSDYSIDFSFSYADGSHAKKTVQLDRRTGFQTFQLNERNLLNASWISSKSVYFDNLKTSNVPEPASLALTLLALGGLAYSRRNSKRA</sequence>
<dbReference type="EMBL" id="POSP01000003">
    <property type="protein sequence ID" value="PND39359.1"/>
    <property type="molecule type" value="Genomic_DNA"/>
</dbReference>
<dbReference type="NCBIfam" id="TIGR02595">
    <property type="entry name" value="PEP_CTERM"/>
    <property type="match status" value="1"/>
</dbReference>
<keyword evidence="1" id="KW-0732">Signal</keyword>
<comment type="caution">
    <text evidence="3">The sequence shown here is derived from an EMBL/GenBank/DDBJ whole genome shotgun (WGS) entry which is preliminary data.</text>
</comment>
<dbReference type="AlphaFoldDB" id="A0A2N8L0W4"/>
<feature type="domain" description="Ice-binding protein C-terminal" evidence="2">
    <location>
        <begin position="181"/>
        <end position="202"/>
    </location>
</feature>
<organism evidence="3 4">
    <name type="scientific">Kinneretia aquatilis</name>
    <dbReference type="NCBI Taxonomy" id="2070761"/>
    <lineage>
        <taxon>Bacteria</taxon>
        <taxon>Pseudomonadati</taxon>
        <taxon>Pseudomonadota</taxon>
        <taxon>Betaproteobacteria</taxon>
        <taxon>Burkholderiales</taxon>
        <taxon>Sphaerotilaceae</taxon>
        <taxon>Roseateles</taxon>
    </lineage>
</organism>
<evidence type="ECO:0000313" key="3">
    <source>
        <dbReference type="EMBL" id="PND39359.1"/>
    </source>
</evidence>
<evidence type="ECO:0000259" key="2">
    <source>
        <dbReference type="Pfam" id="PF07589"/>
    </source>
</evidence>
<feature type="signal peptide" evidence="1">
    <location>
        <begin position="1"/>
        <end position="21"/>
    </location>
</feature>
<dbReference type="InterPro" id="IPR013424">
    <property type="entry name" value="Ice-binding_C"/>
</dbReference>
<evidence type="ECO:0000256" key="1">
    <source>
        <dbReference type="SAM" id="SignalP"/>
    </source>
</evidence>
<protein>
    <recommendedName>
        <fullName evidence="2">Ice-binding protein C-terminal domain-containing protein</fullName>
    </recommendedName>
</protein>
<keyword evidence="4" id="KW-1185">Reference proteome</keyword>
<dbReference type="RefSeq" id="WP_102769277.1">
    <property type="nucleotide sequence ID" value="NZ_CP124551.1"/>
</dbReference>
<name>A0A2N8L0W4_9BURK</name>
<reference evidence="3 4" key="1">
    <citation type="submission" date="2018-01" db="EMBL/GenBank/DDBJ databases">
        <title>Draft genome sequence of Paucibacter aquatile CR182 isolated from freshwater of the Nakdong River.</title>
        <authorList>
            <person name="Choi A."/>
            <person name="Chung E.J."/>
        </authorList>
    </citation>
    <scope>NUCLEOTIDE SEQUENCE [LARGE SCALE GENOMIC DNA]</scope>
    <source>
        <strain evidence="3 4">CR182</strain>
    </source>
</reference>
<accession>A0A2N8L0W4</accession>